<dbReference type="Proteomes" id="UP000533641">
    <property type="component" value="Unassembled WGS sequence"/>
</dbReference>
<dbReference type="EMBL" id="JACIGM010000003">
    <property type="protein sequence ID" value="MBB4274121.1"/>
    <property type="molecule type" value="Genomic_DNA"/>
</dbReference>
<accession>A0A7W6RKF5</accession>
<organism evidence="1 2">
    <name type="scientific">Rhizobium mongolense</name>
    <dbReference type="NCBI Taxonomy" id="57676"/>
    <lineage>
        <taxon>Bacteria</taxon>
        <taxon>Pseudomonadati</taxon>
        <taxon>Pseudomonadota</taxon>
        <taxon>Alphaproteobacteria</taxon>
        <taxon>Hyphomicrobiales</taxon>
        <taxon>Rhizobiaceae</taxon>
        <taxon>Rhizobium/Agrobacterium group</taxon>
        <taxon>Rhizobium</taxon>
    </lineage>
</organism>
<evidence type="ECO:0000313" key="2">
    <source>
        <dbReference type="Proteomes" id="UP000533641"/>
    </source>
</evidence>
<gene>
    <name evidence="1" type="ORF">GGE12_001876</name>
</gene>
<proteinExistence type="predicted"/>
<evidence type="ECO:0000313" key="1">
    <source>
        <dbReference type="EMBL" id="MBB4274121.1"/>
    </source>
</evidence>
<sequence>MTKRFTDGVGDDGCFGDNNDMVGKNGWVAQRLKDLAGGPNSVINNPDQIWAATTPL</sequence>
<protein>
    <submittedName>
        <fullName evidence="1">Uncharacterized protein</fullName>
    </submittedName>
</protein>
<dbReference type="AlphaFoldDB" id="A0A7W6RKF5"/>
<reference evidence="1 2" key="1">
    <citation type="submission" date="2020-08" db="EMBL/GenBank/DDBJ databases">
        <title>Genomic Encyclopedia of Type Strains, Phase IV (KMG-V): Genome sequencing to study the core and pangenomes of soil and plant-associated prokaryotes.</title>
        <authorList>
            <person name="Whitman W."/>
        </authorList>
    </citation>
    <scope>NUCLEOTIDE SEQUENCE [LARGE SCALE GENOMIC DNA]</scope>
    <source>
        <strain evidence="1 2">SEMIA 402</strain>
    </source>
</reference>
<comment type="caution">
    <text evidence="1">The sequence shown here is derived from an EMBL/GenBank/DDBJ whole genome shotgun (WGS) entry which is preliminary data.</text>
</comment>
<name>A0A7W6RKF5_9HYPH</name>